<dbReference type="PANTHER" id="PTHR12764:SF4">
    <property type="entry name" value="INTRAFLAGELLAR TRANSPORT PROTEIN 122 HOMOLOG"/>
    <property type="match status" value="1"/>
</dbReference>
<dbReference type="KEGG" id="hazt:125179401"/>
<evidence type="ECO:0000256" key="2">
    <source>
        <dbReference type="ARBA" id="ARBA00022737"/>
    </source>
</evidence>
<dbReference type="RefSeq" id="XP_047741142.1">
    <property type="nucleotide sequence ID" value="XM_047885186.1"/>
</dbReference>
<evidence type="ECO:0000313" key="4">
    <source>
        <dbReference type="RefSeq" id="XP_047741142.1"/>
    </source>
</evidence>
<keyword evidence="3" id="KW-1185">Reference proteome</keyword>
<evidence type="ECO:0000256" key="1">
    <source>
        <dbReference type="ARBA" id="ARBA00022574"/>
    </source>
</evidence>
<accession>A0A979FXF7</accession>
<dbReference type="GO" id="GO:0030991">
    <property type="term" value="C:intraciliary transport particle A"/>
    <property type="evidence" value="ECO:0007669"/>
    <property type="project" value="TreeGrafter"/>
</dbReference>
<proteinExistence type="predicted"/>
<dbReference type="OrthoDB" id="7304485at2759"/>
<dbReference type="GO" id="GO:0061512">
    <property type="term" value="P:protein localization to cilium"/>
    <property type="evidence" value="ECO:0007669"/>
    <property type="project" value="TreeGrafter"/>
</dbReference>
<sequence>MYLSAGETAKAAEMYLSAGETARAAEIMAENGWVEMLVDVGRKADKADHQTLSLCAQHLRQLKARTYAIELYRLIYFIKEDGCVAVRSRALRRG</sequence>
<keyword evidence="2" id="KW-0677">Repeat</keyword>
<gene>
    <name evidence="4" type="primary">LOC125179401</name>
</gene>
<evidence type="ECO:0000313" key="3">
    <source>
        <dbReference type="Proteomes" id="UP000694843"/>
    </source>
</evidence>
<name>A0A979FXF7_HYAAZ</name>
<protein>
    <submittedName>
        <fullName evidence="4">Intraflagellar transport protein 122 homolog</fullName>
    </submittedName>
</protein>
<dbReference type="AlphaFoldDB" id="A0A979FXF7"/>
<dbReference type="InterPro" id="IPR039857">
    <property type="entry name" value="Ift122/121"/>
</dbReference>
<reference evidence="4" key="1">
    <citation type="submission" date="2025-08" db="UniProtKB">
        <authorList>
            <consortium name="RefSeq"/>
        </authorList>
    </citation>
    <scope>IDENTIFICATION</scope>
    <source>
        <tissue evidence="4">Whole organism</tissue>
    </source>
</reference>
<dbReference type="Proteomes" id="UP000694843">
    <property type="component" value="Unplaced"/>
</dbReference>
<dbReference type="PANTHER" id="PTHR12764">
    <property type="entry name" value="WD REPEAT DOMAIN-RELATED"/>
    <property type="match status" value="1"/>
</dbReference>
<organism evidence="3 4">
    <name type="scientific">Hyalella azteca</name>
    <name type="common">Amphipod</name>
    <dbReference type="NCBI Taxonomy" id="294128"/>
    <lineage>
        <taxon>Eukaryota</taxon>
        <taxon>Metazoa</taxon>
        <taxon>Ecdysozoa</taxon>
        <taxon>Arthropoda</taxon>
        <taxon>Crustacea</taxon>
        <taxon>Multicrustacea</taxon>
        <taxon>Malacostraca</taxon>
        <taxon>Eumalacostraca</taxon>
        <taxon>Peracarida</taxon>
        <taxon>Amphipoda</taxon>
        <taxon>Senticaudata</taxon>
        <taxon>Talitrida</taxon>
        <taxon>Talitroidea</taxon>
        <taxon>Hyalellidae</taxon>
        <taxon>Hyalella</taxon>
    </lineage>
</organism>
<dbReference type="GO" id="GO:0097730">
    <property type="term" value="C:non-motile cilium"/>
    <property type="evidence" value="ECO:0007669"/>
    <property type="project" value="TreeGrafter"/>
</dbReference>
<dbReference type="GeneID" id="125179401"/>
<dbReference type="GO" id="GO:0035721">
    <property type="term" value="P:intraciliary retrograde transport"/>
    <property type="evidence" value="ECO:0007669"/>
    <property type="project" value="TreeGrafter"/>
</dbReference>
<dbReference type="GO" id="GO:1905515">
    <property type="term" value="P:non-motile cilium assembly"/>
    <property type="evidence" value="ECO:0007669"/>
    <property type="project" value="TreeGrafter"/>
</dbReference>
<keyword evidence="1" id="KW-0853">WD repeat</keyword>